<organism evidence="7 8">
    <name type="scientific">Cerasicoccus arenae</name>
    <dbReference type="NCBI Taxonomy" id="424488"/>
    <lineage>
        <taxon>Bacteria</taxon>
        <taxon>Pseudomonadati</taxon>
        <taxon>Verrucomicrobiota</taxon>
        <taxon>Opitutia</taxon>
        <taxon>Puniceicoccales</taxon>
        <taxon>Cerasicoccaceae</taxon>
        <taxon>Cerasicoccus</taxon>
    </lineage>
</organism>
<keyword evidence="8" id="KW-1185">Reference proteome</keyword>
<gene>
    <name evidence="7" type="ORF">GCM10007047_31410</name>
</gene>
<evidence type="ECO:0000256" key="6">
    <source>
        <dbReference type="SAM" id="Phobius"/>
    </source>
</evidence>
<feature type="transmembrane region" description="Helical" evidence="6">
    <location>
        <begin position="121"/>
        <end position="141"/>
    </location>
</feature>
<dbReference type="EMBL" id="BMXG01000026">
    <property type="protein sequence ID" value="GHC11783.1"/>
    <property type="molecule type" value="Genomic_DNA"/>
</dbReference>
<protein>
    <submittedName>
        <fullName evidence="7">Uncharacterized protein</fullName>
    </submittedName>
</protein>
<comment type="subcellular location">
    <subcellularLocation>
        <location evidence="1">Cell membrane</location>
        <topology evidence="1">Multi-pass membrane protein</topology>
    </subcellularLocation>
</comment>
<dbReference type="InterPro" id="IPR003841">
    <property type="entry name" value="Na/Pi_transpt"/>
</dbReference>
<feature type="transmembrane region" description="Helical" evidence="6">
    <location>
        <begin position="43"/>
        <end position="66"/>
    </location>
</feature>
<dbReference type="GO" id="GO:0044341">
    <property type="term" value="P:sodium-dependent phosphate transport"/>
    <property type="evidence" value="ECO:0007669"/>
    <property type="project" value="InterPro"/>
</dbReference>
<keyword evidence="3 6" id="KW-0812">Transmembrane</keyword>
<keyword evidence="5 6" id="KW-0472">Membrane</keyword>
<evidence type="ECO:0000313" key="7">
    <source>
        <dbReference type="EMBL" id="GHC11783.1"/>
    </source>
</evidence>
<dbReference type="AlphaFoldDB" id="A0A8J3DJT3"/>
<feature type="transmembrane region" description="Helical" evidence="6">
    <location>
        <begin position="87"/>
        <end position="115"/>
    </location>
</feature>
<feature type="transmembrane region" description="Helical" evidence="6">
    <location>
        <begin position="237"/>
        <end position="257"/>
    </location>
</feature>
<evidence type="ECO:0000256" key="4">
    <source>
        <dbReference type="ARBA" id="ARBA00022989"/>
    </source>
</evidence>
<evidence type="ECO:0000256" key="1">
    <source>
        <dbReference type="ARBA" id="ARBA00004651"/>
    </source>
</evidence>
<evidence type="ECO:0000256" key="2">
    <source>
        <dbReference type="ARBA" id="ARBA00022475"/>
    </source>
</evidence>
<reference evidence="7" key="2">
    <citation type="submission" date="2020-09" db="EMBL/GenBank/DDBJ databases">
        <authorList>
            <person name="Sun Q."/>
            <person name="Kim S."/>
        </authorList>
    </citation>
    <scope>NUCLEOTIDE SEQUENCE</scope>
    <source>
        <strain evidence="7">KCTC 12870</strain>
    </source>
</reference>
<feature type="transmembrane region" description="Helical" evidence="6">
    <location>
        <begin position="205"/>
        <end position="225"/>
    </location>
</feature>
<dbReference type="PANTHER" id="PTHR10010">
    <property type="entry name" value="SOLUTE CARRIER FAMILY 34 SODIUM PHOSPHATE , MEMBER 2-RELATED"/>
    <property type="match status" value="1"/>
</dbReference>
<dbReference type="Pfam" id="PF02690">
    <property type="entry name" value="Na_Pi_cotrans"/>
    <property type="match status" value="2"/>
</dbReference>
<evidence type="ECO:0000313" key="8">
    <source>
        <dbReference type="Proteomes" id="UP000642829"/>
    </source>
</evidence>
<feature type="transmembrane region" description="Helical" evidence="6">
    <location>
        <begin position="165"/>
        <end position="193"/>
    </location>
</feature>
<comment type="caution">
    <text evidence="7">The sequence shown here is derived from an EMBL/GenBank/DDBJ whole genome shotgun (WGS) entry which is preliminary data.</text>
</comment>
<dbReference type="Proteomes" id="UP000642829">
    <property type="component" value="Unassembled WGS sequence"/>
</dbReference>
<keyword evidence="4 6" id="KW-1133">Transmembrane helix</keyword>
<accession>A0A8J3DJT3</accession>
<reference evidence="7" key="1">
    <citation type="journal article" date="2014" name="Int. J. Syst. Evol. Microbiol.">
        <title>Complete genome sequence of Corynebacterium casei LMG S-19264T (=DSM 44701T), isolated from a smear-ripened cheese.</title>
        <authorList>
            <consortium name="US DOE Joint Genome Institute (JGI-PGF)"/>
            <person name="Walter F."/>
            <person name="Albersmeier A."/>
            <person name="Kalinowski J."/>
            <person name="Ruckert C."/>
        </authorList>
    </citation>
    <scope>NUCLEOTIDE SEQUENCE</scope>
    <source>
        <strain evidence="7">KCTC 12870</strain>
    </source>
</reference>
<evidence type="ECO:0000256" key="5">
    <source>
        <dbReference type="ARBA" id="ARBA00023136"/>
    </source>
</evidence>
<dbReference type="GO" id="GO:0005436">
    <property type="term" value="F:sodium:phosphate symporter activity"/>
    <property type="evidence" value="ECO:0007669"/>
    <property type="project" value="InterPro"/>
</dbReference>
<evidence type="ECO:0000256" key="3">
    <source>
        <dbReference type="ARBA" id="ARBA00022692"/>
    </source>
</evidence>
<dbReference type="GO" id="GO:0005886">
    <property type="term" value="C:plasma membrane"/>
    <property type="evidence" value="ECO:0007669"/>
    <property type="project" value="UniProtKB-SubCell"/>
</dbReference>
<dbReference type="NCBIfam" id="NF037997">
    <property type="entry name" value="Na_Pi_symport"/>
    <property type="match status" value="1"/>
</dbReference>
<sequence length="529" mass="58121">MLAGLGLFFVGTALLDRHLRALAGRRLRDVFAGLTDNPWKAGWWGFCIGAVAQTASAVTYLAISLVNTGLLPARRALTALNWSNPGTCVLIFFLTLPLNVFTAYVMGVAGILYAFQQPKNWRHAVGFIFGIGLLFYGLFLMQDAGAQLNQYDWFRELMESAHGQYLVVFFVGVLLTVLAQSGNAVVLVTIVLAQAGVLGEDEAVIAIYGVNLGASLITHILTLRLKGTAKQMAMFQVYYGWLGTLLLVPLFFIEVWGGVPLVLAALKLTNLPLAQQLALTNLIWCVGASLVVVIIERRMERMLLQKYPPDSNESDDRPRYLYPRCEEDPPACLDLIAQEHRRLAARLSQYFRLPSGLSGNALATALPRHRDFTKVTDEVSQVLHALMDQRQSGDLAGGLARALERHDLLCALEREFFQVLPRAKQYAGGPDSLGHRTLEGLEAAWLTILDAILSQDPDDLDLALMISADGGGALARLRENFLEPATLANREEQAAALHLLGGCERLIWLANRLVMSVQDGGGRDLPDFR</sequence>
<dbReference type="PANTHER" id="PTHR10010:SF46">
    <property type="entry name" value="SODIUM-DEPENDENT PHOSPHATE TRANSPORT PROTEIN 2B"/>
    <property type="match status" value="1"/>
</dbReference>
<proteinExistence type="predicted"/>
<keyword evidence="2" id="KW-1003">Cell membrane</keyword>
<name>A0A8J3DJT3_9BACT</name>
<feature type="transmembrane region" description="Helical" evidence="6">
    <location>
        <begin position="277"/>
        <end position="295"/>
    </location>
</feature>